<evidence type="ECO:0000313" key="5">
    <source>
        <dbReference type="Proteomes" id="UP001597440"/>
    </source>
</evidence>
<dbReference type="PANTHER" id="PTHR30273:SF2">
    <property type="entry name" value="PROTEIN FECR"/>
    <property type="match status" value="1"/>
</dbReference>
<organism evidence="4 5">
    <name type="scientific">Sphingobacterium tabacisoli</name>
    <dbReference type="NCBI Taxonomy" id="2044855"/>
    <lineage>
        <taxon>Bacteria</taxon>
        <taxon>Pseudomonadati</taxon>
        <taxon>Bacteroidota</taxon>
        <taxon>Sphingobacteriia</taxon>
        <taxon>Sphingobacteriales</taxon>
        <taxon>Sphingobacteriaceae</taxon>
        <taxon>Sphingobacterium</taxon>
    </lineage>
</organism>
<dbReference type="Gene3D" id="3.55.50.30">
    <property type="match status" value="1"/>
</dbReference>
<dbReference type="Pfam" id="PF04773">
    <property type="entry name" value="FecR"/>
    <property type="match status" value="1"/>
</dbReference>
<dbReference type="Proteomes" id="UP001597440">
    <property type="component" value="Unassembled WGS sequence"/>
</dbReference>
<dbReference type="PANTHER" id="PTHR30273">
    <property type="entry name" value="PERIPLASMIC SIGNAL SENSOR AND SIGMA FACTOR ACTIVATOR FECR-RELATED"/>
    <property type="match status" value="1"/>
</dbReference>
<accession>A0ABW5L8V1</accession>
<dbReference type="EMBL" id="JBHULD010000025">
    <property type="protein sequence ID" value="MFD2556795.1"/>
    <property type="molecule type" value="Genomic_DNA"/>
</dbReference>
<reference evidence="5" key="1">
    <citation type="journal article" date="2019" name="Int. J. Syst. Evol. Microbiol.">
        <title>The Global Catalogue of Microorganisms (GCM) 10K type strain sequencing project: providing services to taxonomists for standard genome sequencing and annotation.</title>
        <authorList>
            <consortium name="The Broad Institute Genomics Platform"/>
            <consortium name="The Broad Institute Genome Sequencing Center for Infectious Disease"/>
            <person name="Wu L."/>
            <person name="Ma J."/>
        </authorList>
    </citation>
    <scope>NUCLEOTIDE SEQUENCE [LARGE SCALE GENOMIC DNA]</scope>
    <source>
        <strain evidence="5">KCTC 52298</strain>
    </source>
</reference>
<protein>
    <submittedName>
        <fullName evidence="4">FecR family protein</fullName>
    </submittedName>
</protein>
<keyword evidence="1" id="KW-0812">Transmembrane</keyword>
<keyword evidence="1" id="KW-0472">Membrane</keyword>
<dbReference type="RefSeq" id="WP_210354798.1">
    <property type="nucleotide sequence ID" value="NZ_JAEQMU010000002.1"/>
</dbReference>
<evidence type="ECO:0000313" key="4">
    <source>
        <dbReference type="EMBL" id="MFD2556795.1"/>
    </source>
</evidence>
<evidence type="ECO:0000256" key="1">
    <source>
        <dbReference type="SAM" id="Phobius"/>
    </source>
</evidence>
<feature type="transmembrane region" description="Helical" evidence="1">
    <location>
        <begin position="73"/>
        <end position="93"/>
    </location>
</feature>
<name>A0ABW5L8V1_9SPHI</name>
<dbReference type="Pfam" id="PF16344">
    <property type="entry name" value="FecR_C"/>
    <property type="match status" value="1"/>
</dbReference>
<dbReference type="Gene3D" id="2.60.120.1440">
    <property type="match status" value="1"/>
</dbReference>
<dbReference type="InterPro" id="IPR006860">
    <property type="entry name" value="FecR"/>
</dbReference>
<feature type="domain" description="Protein FecR C-terminal" evidence="3">
    <location>
        <begin position="307"/>
        <end position="371"/>
    </location>
</feature>
<comment type="caution">
    <text evidence="4">The sequence shown here is derived from an EMBL/GenBank/DDBJ whole genome shotgun (WGS) entry which is preliminary data.</text>
</comment>
<keyword evidence="1" id="KW-1133">Transmembrane helix</keyword>
<dbReference type="InterPro" id="IPR012373">
    <property type="entry name" value="Ferrdict_sens_TM"/>
</dbReference>
<proteinExistence type="predicted"/>
<evidence type="ECO:0000259" key="2">
    <source>
        <dbReference type="Pfam" id="PF04773"/>
    </source>
</evidence>
<sequence length="382" mass="42512">MKRNTNLSNLLLKKYLDGECTAAEKELVERWYDELHGPQEELDAPLLTNNLNSIQEKLSVNTKLKAIKWYKHPLSVAAAVAVLLSIAIGIRYLKQAPVPQISIVSSDKEKAYILTSTGDSLNLTGMAIGEKANLGALLIERNKDGEVCYRSLESLIPQQVRIITPPAGHYRFILPDGTKVHLNAGSSLLFNSDLASGNRMVRLNGEAYFEVIPQLNQQGGKNPFTVHSKGQKITVLGTQFNICAYDNDSFSNTILLEGAIDLEAMFGKKTSVRLKPGQKVTLDNKTGALLTDAVEKETSIDWTSGYYKFENETLEILAKRLSRWYDVEIITDPSVAQLTFGGRISRQEDLLKAIEILEMTGKIKVLQEENQQKKKLTITNTN</sequence>
<feature type="domain" description="FecR protein" evidence="2">
    <location>
        <begin position="161"/>
        <end position="260"/>
    </location>
</feature>
<gene>
    <name evidence="4" type="ORF">ACFSQW_20570</name>
</gene>
<dbReference type="InterPro" id="IPR032508">
    <property type="entry name" value="FecR_C"/>
</dbReference>
<dbReference type="PIRSF" id="PIRSF018266">
    <property type="entry name" value="FecR"/>
    <property type="match status" value="1"/>
</dbReference>
<evidence type="ECO:0000259" key="3">
    <source>
        <dbReference type="Pfam" id="PF16344"/>
    </source>
</evidence>
<keyword evidence="5" id="KW-1185">Reference proteome</keyword>